<dbReference type="Proteomes" id="UP000317835">
    <property type="component" value="Chromosome"/>
</dbReference>
<evidence type="ECO:0000313" key="3">
    <source>
        <dbReference type="Proteomes" id="UP000317835"/>
    </source>
</evidence>
<proteinExistence type="predicted"/>
<dbReference type="NCBIfam" id="TIGR04294">
    <property type="entry name" value="pre_pil_HX9DG"/>
    <property type="match status" value="1"/>
</dbReference>
<keyword evidence="3" id="KW-1185">Reference proteome</keyword>
<dbReference type="InterPro" id="IPR011453">
    <property type="entry name" value="DUF1559"/>
</dbReference>
<reference evidence="2 3" key="1">
    <citation type="submission" date="2019-02" db="EMBL/GenBank/DDBJ databases">
        <title>Deep-cultivation of Planctomycetes and their phenomic and genomic characterization uncovers novel biology.</title>
        <authorList>
            <person name="Wiegand S."/>
            <person name="Jogler M."/>
            <person name="Boedeker C."/>
            <person name="Pinto D."/>
            <person name="Vollmers J."/>
            <person name="Rivas-Marin E."/>
            <person name="Kohn T."/>
            <person name="Peeters S.H."/>
            <person name="Heuer A."/>
            <person name="Rast P."/>
            <person name="Oberbeckmann S."/>
            <person name="Bunk B."/>
            <person name="Jeske O."/>
            <person name="Meyerdierks A."/>
            <person name="Storesund J.E."/>
            <person name="Kallscheuer N."/>
            <person name="Luecker S."/>
            <person name="Lage O.M."/>
            <person name="Pohl T."/>
            <person name="Merkel B.J."/>
            <person name="Hornburger P."/>
            <person name="Mueller R.-W."/>
            <person name="Bruemmer F."/>
            <person name="Labrenz M."/>
            <person name="Spormann A.M."/>
            <person name="Op den Camp H."/>
            <person name="Overmann J."/>
            <person name="Amann R."/>
            <person name="Jetten M.S.M."/>
            <person name="Mascher T."/>
            <person name="Medema M.H."/>
            <person name="Devos D.P."/>
            <person name="Kaster A.-K."/>
            <person name="Ovreas L."/>
            <person name="Rohde M."/>
            <person name="Galperin M.Y."/>
            <person name="Jogler C."/>
        </authorList>
    </citation>
    <scope>NUCLEOTIDE SEQUENCE [LARGE SCALE GENOMIC DNA]</scope>
    <source>
        <strain evidence="2 3">ElP</strain>
    </source>
</reference>
<dbReference type="InterPro" id="IPR045584">
    <property type="entry name" value="Pilin-like"/>
</dbReference>
<dbReference type="InterPro" id="IPR027558">
    <property type="entry name" value="Pre_pil_HX9DG_C"/>
</dbReference>
<dbReference type="EMBL" id="CP036426">
    <property type="protein sequence ID" value="QDV39016.1"/>
    <property type="molecule type" value="Genomic_DNA"/>
</dbReference>
<sequence length="381" mass="40642">MIRSVSRTRRLAARRGFTLIELLVVIAIIGVLIALLLPAVQSAREAARRAQCTNNLKQLALAVMNYESSNGVFPPHSMAAASRTQTDLPMSWIPPLLQFTEALPFYSAMNFSVDIMGTGFGGWANSTVTTANLNILQCPSEDSFQPLRATNMNGTYYGMTNYMGNYGGPGVIQVASGTIVPTNNRYMCPPSNCYYPGAKWAPVTIASIRDGTSNTALISERLLGVPTSAFTRASVNAKRGTFRSPRGVSYPANAQGALDYVQACQSIPGSQGTRFGGGPGQMWAATFPIWLVITSYNHFGTPNQMNCTNPGEPAGMDSNSPYAGYYVAPLGSAPPNSNHPGGVNVAFSDGSVHFIKDSVAPQPWWALGTRAGGEVVSADQY</sequence>
<evidence type="ECO:0000259" key="1">
    <source>
        <dbReference type="Pfam" id="PF07596"/>
    </source>
</evidence>
<protein>
    <submittedName>
        <fullName evidence="2">Type II secretion system protein G</fullName>
    </submittedName>
</protein>
<dbReference type="NCBIfam" id="TIGR02532">
    <property type="entry name" value="IV_pilin_GFxxxE"/>
    <property type="match status" value="1"/>
</dbReference>
<dbReference type="PANTHER" id="PTHR30093:SF2">
    <property type="entry name" value="TYPE II SECRETION SYSTEM PROTEIN H"/>
    <property type="match status" value="1"/>
</dbReference>
<dbReference type="InterPro" id="IPR012902">
    <property type="entry name" value="N_methyl_site"/>
</dbReference>
<dbReference type="PANTHER" id="PTHR30093">
    <property type="entry name" value="GENERAL SECRETION PATHWAY PROTEIN G"/>
    <property type="match status" value="1"/>
</dbReference>
<dbReference type="Pfam" id="PF07963">
    <property type="entry name" value="N_methyl"/>
    <property type="match status" value="1"/>
</dbReference>
<dbReference type="KEGG" id="tpla:ElP_69770"/>
<dbReference type="RefSeq" id="WP_145277968.1">
    <property type="nucleotide sequence ID" value="NZ_CP036426.1"/>
</dbReference>
<evidence type="ECO:0000313" key="2">
    <source>
        <dbReference type="EMBL" id="QDV39016.1"/>
    </source>
</evidence>
<dbReference type="SUPFAM" id="SSF54523">
    <property type="entry name" value="Pili subunits"/>
    <property type="match status" value="1"/>
</dbReference>
<accession>A0A518HE62</accession>
<organism evidence="2 3">
    <name type="scientific">Tautonia plasticadhaerens</name>
    <dbReference type="NCBI Taxonomy" id="2527974"/>
    <lineage>
        <taxon>Bacteria</taxon>
        <taxon>Pseudomonadati</taxon>
        <taxon>Planctomycetota</taxon>
        <taxon>Planctomycetia</taxon>
        <taxon>Isosphaerales</taxon>
        <taxon>Isosphaeraceae</taxon>
        <taxon>Tautonia</taxon>
    </lineage>
</organism>
<dbReference type="OrthoDB" id="263171at2"/>
<dbReference type="PROSITE" id="PS00409">
    <property type="entry name" value="PROKAR_NTER_METHYL"/>
    <property type="match status" value="1"/>
</dbReference>
<name>A0A518HE62_9BACT</name>
<feature type="domain" description="DUF1559" evidence="1">
    <location>
        <begin position="41"/>
        <end position="362"/>
    </location>
</feature>
<gene>
    <name evidence="2" type="primary">pulG_12</name>
    <name evidence="2" type="ORF">ElP_69770</name>
</gene>
<dbReference type="AlphaFoldDB" id="A0A518HE62"/>
<dbReference type="Gene3D" id="3.30.700.10">
    <property type="entry name" value="Glycoprotein, Type 4 Pilin"/>
    <property type="match status" value="1"/>
</dbReference>
<dbReference type="Pfam" id="PF07596">
    <property type="entry name" value="SBP_bac_10"/>
    <property type="match status" value="1"/>
</dbReference>